<evidence type="ECO:0000259" key="4">
    <source>
        <dbReference type="PROSITE" id="PS50893"/>
    </source>
</evidence>
<dbReference type="Pfam" id="PF00005">
    <property type="entry name" value="ABC_tran"/>
    <property type="match status" value="1"/>
</dbReference>
<dbReference type="InterPro" id="IPR017871">
    <property type="entry name" value="ABC_transporter-like_CS"/>
</dbReference>
<feature type="domain" description="ABC transporter" evidence="4">
    <location>
        <begin position="23"/>
        <end position="253"/>
    </location>
</feature>
<protein>
    <submittedName>
        <fullName evidence="5">ABC-2 type transport system ATP-binding protein</fullName>
    </submittedName>
</protein>
<keyword evidence="1" id="KW-0813">Transport</keyword>
<dbReference type="SUPFAM" id="SSF52540">
    <property type="entry name" value="P-loop containing nucleoside triphosphate hydrolases"/>
    <property type="match status" value="1"/>
</dbReference>
<dbReference type="SMART" id="SM00382">
    <property type="entry name" value="AAA"/>
    <property type="match status" value="1"/>
</dbReference>
<dbReference type="STRING" id="1166337.SAMN05192580_3637"/>
<dbReference type="AlphaFoldDB" id="A0A1I6M7S4"/>
<evidence type="ECO:0000256" key="1">
    <source>
        <dbReference type="ARBA" id="ARBA00022448"/>
    </source>
</evidence>
<evidence type="ECO:0000256" key="3">
    <source>
        <dbReference type="ARBA" id="ARBA00022840"/>
    </source>
</evidence>
<gene>
    <name evidence="5" type="ORF">SAMN05192580_3637</name>
</gene>
<evidence type="ECO:0000256" key="2">
    <source>
        <dbReference type="ARBA" id="ARBA00022741"/>
    </source>
</evidence>
<sequence>MLQRKMLRARRDLTIIEGTNAAILLSGVRHSYGPRAVLRDLDLTVRRGEIYALLGGNGAGKSTTLNALLGFIAPSAGAVRICGVDPVTQPAQARALLAYVPESVALYDHLSARENVDYFLALAGAARDRPSVIDPALEAVGLPVHAWDARVSGFSKGMRQKVAIALALARHVPVLLLDEPTSGLDPQATLEFNRLLDTARARDVAVLMVTHDLLSAVDVADRIGFLADGRIDEERTATAGSARFDLNALHARYAQPRAAA</sequence>
<keyword evidence="3 5" id="KW-0067">ATP-binding</keyword>
<dbReference type="Proteomes" id="UP000198824">
    <property type="component" value="Unassembled WGS sequence"/>
</dbReference>
<dbReference type="GO" id="GO:0005524">
    <property type="term" value="F:ATP binding"/>
    <property type="evidence" value="ECO:0007669"/>
    <property type="project" value="UniProtKB-KW"/>
</dbReference>
<dbReference type="PANTHER" id="PTHR42939">
    <property type="entry name" value="ABC TRANSPORTER ATP-BINDING PROTEIN ALBC-RELATED"/>
    <property type="match status" value="1"/>
</dbReference>
<dbReference type="InterPro" id="IPR003593">
    <property type="entry name" value="AAA+_ATPase"/>
</dbReference>
<dbReference type="PROSITE" id="PS50893">
    <property type="entry name" value="ABC_TRANSPORTER_2"/>
    <property type="match status" value="1"/>
</dbReference>
<proteinExistence type="predicted"/>
<dbReference type="InterPro" id="IPR003439">
    <property type="entry name" value="ABC_transporter-like_ATP-bd"/>
</dbReference>
<keyword evidence="2" id="KW-0547">Nucleotide-binding</keyword>
<evidence type="ECO:0000313" key="6">
    <source>
        <dbReference type="Proteomes" id="UP000198824"/>
    </source>
</evidence>
<dbReference type="Gene3D" id="3.40.50.300">
    <property type="entry name" value="P-loop containing nucleotide triphosphate hydrolases"/>
    <property type="match status" value="1"/>
</dbReference>
<reference evidence="5 6" key="1">
    <citation type="submission" date="2016-10" db="EMBL/GenBank/DDBJ databases">
        <authorList>
            <person name="de Groot N.N."/>
        </authorList>
    </citation>
    <scope>NUCLEOTIDE SEQUENCE [LARGE SCALE GENOMIC DNA]</scope>
    <source>
        <strain evidence="5 6">S5-249</strain>
    </source>
</reference>
<dbReference type="InterPro" id="IPR027417">
    <property type="entry name" value="P-loop_NTPase"/>
</dbReference>
<dbReference type="GO" id="GO:0016887">
    <property type="term" value="F:ATP hydrolysis activity"/>
    <property type="evidence" value="ECO:0007669"/>
    <property type="project" value="InterPro"/>
</dbReference>
<dbReference type="PROSITE" id="PS00211">
    <property type="entry name" value="ABC_TRANSPORTER_1"/>
    <property type="match status" value="1"/>
</dbReference>
<organism evidence="5 6">
    <name type="scientific">Sphingomonas jatrophae</name>
    <dbReference type="NCBI Taxonomy" id="1166337"/>
    <lineage>
        <taxon>Bacteria</taxon>
        <taxon>Pseudomonadati</taxon>
        <taxon>Pseudomonadota</taxon>
        <taxon>Alphaproteobacteria</taxon>
        <taxon>Sphingomonadales</taxon>
        <taxon>Sphingomonadaceae</taxon>
        <taxon>Sphingomonas</taxon>
    </lineage>
</organism>
<dbReference type="PANTHER" id="PTHR42939:SF1">
    <property type="entry name" value="ABC TRANSPORTER ATP-BINDING PROTEIN ALBC-RELATED"/>
    <property type="match status" value="1"/>
</dbReference>
<evidence type="ECO:0000313" key="5">
    <source>
        <dbReference type="EMBL" id="SFS11795.1"/>
    </source>
</evidence>
<keyword evidence="6" id="KW-1185">Reference proteome</keyword>
<name>A0A1I6M7S4_9SPHN</name>
<dbReference type="EMBL" id="FOZG01000003">
    <property type="protein sequence ID" value="SFS11795.1"/>
    <property type="molecule type" value="Genomic_DNA"/>
</dbReference>
<dbReference type="CDD" id="cd03230">
    <property type="entry name" value="ABC_DR_subfamily_A"/>
    <property type="match status" value="1"/>
</dbReference>
<accession>A0A1I6M7S4</accession>
<dbReference type="InterPro" id="IPR051782">
    <property type="entry name" value="ABC_Transporter_VariousFunc"/>
</dbReference>